<protein>
    <submittedName>
        <fullName evidence="1">Uncharacterized protein</fullName>
    </submittedName>
</protein>
<name>A0AAE3VYP5_9ACTN</name>
<accession>A0AAE3VYP5</accession>
<organism evidence="1 2">
    <name type="scientific">Catenuloplanes indicus</name>
    <dbReference type="NCBI Taxonomy" id="137267"/>
    <lineage>
        <taxon>Bacteria</taxon>
        <taxon>Bacillati</taxon>
        <taxon>Actinomycetota</taxon>
        <taxon>Actinomycetes</taxon>
        <taxon>Micromonosporales</taxon>
        <taxon>Micromonosporaceae</taxon>
        <taxon>Catenuloplanes</taxon>
    </lineage>
</organism>
<evidence type="ECO:0000313" key="1">
    <source>
        <dbReference type="EMBL" id="MDQ0366673.1"/>
    </source>
</evidence>
<comment type="caution">
    <text evidence="1">The sequence shown here is derived from an EMBL/GenBank/DDBJ whole genome shotgun (WGS) entry which is preliminary data.</text>
</comment>
<dbReference type="Proteomes" id="UP001240236">
    <property type="component" value="Unassembled WGS sequence"/>
</dbReference>
<dbReference type="EMBL" id="JAUSUZ010000001">
    <property type="protein sequence ID" value="MDQ0366673.1"/>
    <property type="molecule type" value="Genomic_DNA"/>
</dbReference>
<sequence>MSGVPSISSSMQRYQNSVSAVSSSGRINECDDLAAGLFAQ</sequence>
<dbReference type="AlphaFoldDB" id="A0AAE3VYP5"/>
<reference evidence="1 2" key="1">
    <citation type="submission" date="2023-07" db="EMBL/GenBank/DDBJ databases">
        <title>Sequencing the genomes of 1000 actinobacteria strains.</title>
        <authorList>
            <person name="Klenk H.-P."/>
        </authorList>
    </citation>
    <scope>NUCLEOTIDE SEQUENCE [LARGE SCALE GENOMIC DNA]</scope>
    <source>
        <strain evidence="1 2">DSM 44709</strain>
    </source>
</reference>
<gene>
    <name evidence="1" type="ORF">J2S42_003342</name>
</gene>
<keyword evidence="2" id="KW-1185">Reference proteome</keyword>
<proteinExistence type="predicted"/>
<evidence type="ECO:0000313" key="2">
    <source>
        <dbReference type="Proteomes" id="UP001240236"/>
    </source>
</evidence>